<name>A0AAW1R530_9CHLO</name>
<dbReference type="InterPro" id="IPR001466">
    <property type="entry name" value="Beta-lactam-related"/>
</dbReference>
<dbReference type="Proteomes" id="UP001489004">
    <property type="component" value="Unassembled WGS sequence"/>
</dbReference>
<sequence length="441" mass="47079">MIDHKAQSVKAAAGGVTVDTIAVPNPAPAPFPCLLTTSAQVGEVIMPVFADNGTPLRQFDWPEAFVGSPAASPDVDYAQLAAAIAPFFDGSELANATGTRAVLAVRKGQIVAERYAAGLFNSTPLLGWSMGKTLTAALTAIRVADGAMQLTDLVNPPSWSPAEVEARNITVEDLLQQLSGIQWAEVYLPSTDATEITSGPALNNTEAFAAAHPQAFPADRHPFATKAPLMCSYCMGNIQLLLACHVTLYPVMFAGTQSDYSTANVQLLEGRIRRSFKGNDTAYWSYPYNRLFKRLGAPSFAMSTDGVGTFAASSSVYATVRDWARLGQLYLQDGVWNGTRILPEGWVKYTRTSNLPAAQYKCSTIAQSLGDCGPYSALWWPAPFDSVSSDAYAAEGFEGQFVAVLPSQDLVVVFLAWAADDSADDHFGGLLVHGISQAVKS</sequence>
<dbReference type="SUPFAM" id="SSF56601">
    <property type="entry name" value="beta-lactamase/transpeptidase-like"/>
    <property type="match status" value="1"/>
</dbReference>
<dbReference type="InterPro" id="IPR050789">
    <property type="entry name" value="Diverse_Enzym_Activities"/>
</dbReference>
<evidence type="ECO:0000259" key="1">
    <source>
        <dbReference type="Pfam" id="PF00144"/>
    </source>
</evidence>
<dbReference type="InterPro" id="IPR012338">
    <property type="entry name" value="Beta-lactam/transpept-like"/>
</dbReference>
<evidence type="ECO:0000313" key="2">
    <source>
        <dbReference type="EMBL" id="KAK9828871.1"/>
    </source>
</evidence>
<dbReference type="PANTHER" id="PTHR43283:SF7">
    <property type="entry name" value="BETA-LACTAMASE-RELATED DOMAIN-CONTAINING PROTEIN"/>
    <property type="match status" value="1"/>
</dbReference>
<dbReference type="EMBL" id="JALJOR010000001">
    <property type="protein sequence ID" value="KAK9828871.1"/>
    <property type="molecule type" value="Genomic_DNA"/>
</dbReference>
<dbReference type="PANTHER" id="PTHR43283">
    <property type="entry name" value="BETA-LACTAMASE-RELATED"/>
    <property type="match status" value="1"/>
</dbReference>
<dbReference type="Gene3D" id="3.40.710.10">
    <property type="entry name" value="DD-peptidase/beta-lactamase superfamily"/>
    <property type="match status" value="1"/>
</dbReference>
<organism evidence="2 3">
    <name type="scientific">[Myrmecia] bisecta</name>
    <dbReference type="NCBI Taxonomy" id="41462"/>
    <lineage>
        <taxon>Eukaryota</taxon>
        <taxon>Viridiplantae</taxon>
        <taxon>Chlorophyta</taxon>
        <taxon>core chlorophytes</taxon>
        <taxon>Trebouxiophyceae</taxon>
        <taxon>Trebouxiales</taxon>
        <taxon>Trebouxiaceae</taxon>
        <taxon>Myrmecia</taxon>
    </lineage>
</organism>
<feature type="domain" description="Beta-lactamase-related" evidence="1">
    <location>
        <begin position="101"/>
        <end position="417"/>
    </location>
</feature>
<protein>
    <recommendedName>
        <fullName evidence="1">Beta-lactamase-related domain-containing protein</fullName>
    </recommendedName>
</protein>
<dbReference type="Pfam" id="PF00144">
    <property type="entry name" value="Beta-lactamase"/>
    <property type="match status" value="1"/>
</dbReference>
<evidence type="ECO:0000313" key="3">
    <source>
        <dbReference type="Proteomes" id="UP001489004"/>
    </source>
</evidence>
<gene>
    <name evidence="2" type="ORF">WJX72_002504</name>
</gene>
<comment type="caution">
    <text evidence="2">The sequence shown here is derived from an EMBL/GenBank/DDBJ whole genome shotgun (WGS) entry which is preliminary data.</text>
</comment>
<reference evidence="2 3" key="1">
    <citation type="journal article" date="2024" name="Nat. Commun.">
        <title>Phylogenomics reveals the evolutionary origins of lichenization in chlorophyte algae.</title>
        <authorList>
            <person name="Puginier C."/>
            <person name="Libourel C."/>
            <person name="Otte J."/>
            <person name="Skaloud P."/>
            <person name="Haon M."/>
            <person name="Grisel S."/>
            <person name="Petersen M."/>
            <person name="Berrin J.G."/>
            <person name="Delaux P.M."/>
            <person name="Dal Grande F."/>
            <person name="Keller J."/>
        </authorList>
    </citation>
    <scope>NUCLEOTIDE SEQUENCE [LARGE SCALE GENOMIC DNA]</scope>
    <source>
        <strain evidence="2 3">SAG 2043</strain>
    </source>
</reference>
<dbReference type="AlphaFoldDB" id="A0AAW1R530"/>
<keyword evidence="3" id="KW-1185">Reference proteome</keyword>
<proteinExistence type="predicted"/>
<accession>A0AAW1R530</accession>